<evidence type="ECO:0000313" key="2">
    <source>
        <dbReference type="EMBL" id="CCW28763.1"/>
    </source>
</evidence>
<accession>N1NKD7</accession>
<organism evidence="2">
    <name type="scientific">Arachis duranensis</name>
    <name type="common">Wild peanut</name>
    <dbReference type="NCBI Taxonomy" id="130453"/>
    <lineage>
        <taxon>Eukaryota</taxon>
        <taxon>Viridiplantae</taxon>
        <taxon>Streptophyta</taxon>
        <taxon>Embryophyta</taxon>
        <taxon>Tracheophyta</taxon>
        <taxon>Spermatophyta</taxon>
        <taxon>Magnoliopsida</taxon>
        <taxon>eudicotyledons</taxon>
        <taxon>Gunneridae</taxon>
        <taxon>Pentapetalae</taxon>
        <taxon>rosids</taxon>
        <taxon>fabids</taxon>
        <taxon>Fabales</taxon>
        <taxon>Fabaceae</taxon>
        <taxon>Papilionoideae</taxon>
        <taxon>50 kb inversion clade</taxon>
        <taxon>dalbergioids sensu lato</taxon>
        <taxon>Dalbergieae</taxon>
        <taxon>Pterocarpus clade</taxon>
        <taxon>Arachis</taxon>
    </lineage>
</organism>
<proteinExistence type="predicted"/>
<feature type="compositionally biased region" description="Basic and acidic residues" evidence="1">
    <location>
        <begin position="1"/>
        <end position="19"/>
    </location>
</feature>
<feature type="compositionally biased region" description="Basic residues" evidence="1">
    <location>
        <begin position="41"/>
        <end position="53"/>
    </location>
</feature>
<gene>
    <name evidence="2" type="ORF">ARAX_ADH035P21-019</name>
</gene>
<protein>
    <submittedName>
        <fullName evidence="2">Uncharacterized protein</fullName>
    </submittedName>
</protein>
<name>N1NKD7_ARADU</name>
<evidence type="ECO:0000256" key="1">
    <source>
        <dbReference type="SAM" id="MobiDB-lite"/>
    </source>
</evidence>
<feature type="region of interest" description="Disordered" evidence="1">
    <location>
        <begin position="1"/>
        <end position="53"/>
    </location>
</feature>
<reference evidence="2" key="1">
    <citation type="journal article" date="2013" name="Ann. Bot.">
        <title>The repetitive component of the A genome of peanut (Arachis hypogaea) and its role in remodelling intergenic sequence space since its evolutionary divergence from the B genome.</title>
        <authorList>
            <person name="Bertioli D.J."/>
            <person name="Vidigal B."/>
            <person name="Nielen S."/>
            <person name="Ratnaparkhe M.B."/>
            <person name="Lee T.H."/>
            <person name="Leal-Bertioli S.C."/>
            <person name="Kim C."/>
            <person name="Guimaraes P.M."/>
            <person name="Seijo G."/>
            <person name="Schwarzacher T."/>
            <person name="Paterson A.H."/>
            <person name="Heslop-Harrison P."/>
            <person name="Araujo A.C."/>
        </authorList>
    </citation>
    <scope>NUCLEOTIDE SEQUENCE</scope>
</reference>
<dbReference type="AlphaFoldDB" id="N1NKD7"/>
<sequence length="70" mass="8199">MDCRRGNGEHGEGIRERKGTVTSPVTVEHHHRSQDFEPQRKMRRRRRCCHHQGSKNALLIRRAQGKKGIM</sequence>
<reference evidence="2" key="2">
    <citation type="submission" date="2013-04" db="EMBL/GenBank/DDBJ databases">
        <authorList>
            <person name="Bertioli D."/>
        </authorList>
    </citation>
    <scope>NUCLEOTIDE SEQUENCE</scope>
</reference>
<dbReference type="EMBL" id="HF937566">
    <property type="protein sequence ID" value="CCW28763.1"/>
    <property type="molecule type" value="Genomic_DNA"/>
</dbReference>